<evidence type="ECO:0000256" key="1">
    <source>
        <dbReference type="SAM" id="MobiDB-lite"/>
    </source>
</evidence>
<dbReference type="RefSeq" id="XP_043003728.1">
    <property type="nucleotide sequence ID" value="XM_043158383.1"/>
</dbReference>
<name>A0A9P7ULU5_9AGAR</name>
<dbReference type="AlphaFoldDB" id="A0A9P7ULU5"/>
<dbReference type="EMBL" id="CM032189">
    <property type="protein sequence ID" value="KAG7087257.1"/>
    <property type="molecule type" value="Genomic_DNA"/>
</dbReference>
<feature type="compositionally biased region" description="Polar residues" evidence="1">
    <location>
        <begin position="266"/>
        <end position="282"/>
    </location>
</feature>
<comment type="caution">
    <text evidence="2">The sequence shown here is derived from an EMBL/GenBank/DDBJ whole genome shotgun (WGS) entry which is preliminary data.</text>
</comment>
<feature type="compositionally biased region" description="Low complexity" evidence="1">
    <location>
        <begin position="156"/>
        <end position="170"/>
    </location>
</feature>
<proteinExistence type="predicted"/>
<dbReference type="GeneID" id="66082313"/>
<feature type="region of interest" description="Disordered" evidence="1">
    <location>
        <begin position="116"/>
        <end position="224"/>
    </location>
</feature>
<dbReference type="OrthoDB" id="19928at2759"/>
<reference evidence="2" key="1">
    <citation type="journal article" date="2021" name="Genome Biol. Evol.">
        <title>The assembled and annotated genome of the fairy-ring fungus Marasmius oreades.</title>
        <authorList>
            <person name="Hiltunen M."/>
            <person name="Ament-Velasquez S.L."/>
            <person name="Johannesson H."/>
        </authorList>
    </citation>
    <scope>NUCLEOTIDE SEQUENCE</scope>
    <source>
        <strain evidence="2">03SP1</strain>
    </source>
</reference>
<feature type="compositionally biased region" description="Acidic residues" evidence="1">
    <location>
        <begin position="198"/>
        <end position="209"/>
    </location>
</feature>
<feature type="compositionally biased region" description="Low complexity" evidence="1">
    <location>
        <begin position="125"/>
        <end position="142"/>
    </location>
</feature>
<feature type="compositionally biased region" description="Polar residues" evidence="1">
    <location>
        <begin position="143"/>
        <end position="155"/>
    </location>
</feature>
<dbReference type="Proteomes" id="UP001049176">
    <property type="component" value="Chromosome 9"/>
</dbReference>
<organism evidence="2 3">
    <name type="scientific">Marasmius oreades</name>
    <name type="common">fairy-ring Marasmius</name>
    <dbReference type="NCBI Taxonomy" id="181124"/>
    <lineage>
        <taxon>Eukaryota</taxon>
        <taxon>Fungi</taxon>
        <taxon>Dikarya</taxon>
        <taxon>Basidiomycota</taxon>
        <taxon>Agaricomycotina</taxon>
        <taxon>Agaricomycetes</taxon>
        <taxon>Agaricomycetidae</taxon>
        <taxon>Agaricales</taxon>
        <taxon>Marasmiineae</taxon>
        <taxon>Marasmiaceae</taxon>
        <taxon>Marasmius</taxon>
    </lineage>
</organism>
<sequence length="330" mass="35646">MTLQTSETLLELVNFLTRPLTKAYPVLTIMCHRQVLQKQLQSAFFSNRTTCAPFTLFFSPILLPPAPVYAACLMSGVRWVEWVRLLAPHGMCVFVMEGAIKVKAAKAPELTTVWSKDDSSIKTASTPTSQESGSSSPSSSLSRLQTALKSVQLRNTSTTQSPSKPQTQASGVVTRRGASRRTPFQPKPTRLSQVIMVSDDEAADSDSDSDAGSTTSSSSSLFSTALSSGSVTSTASSDCGTSSTSHDLPELNLDLLRAAIKSRSTISTKEKASNISQRPTRSQFHDIQRCERRLIDPTKTDVTRYNYKGGQTAVMTGGVMLGAVCSKQRC</sequence>
<feature type="compositionally biased region" description="Low complexity" evidence="1">
    <location>
        <begin position="210"/>
        <end position="224"/>
    </location>
</feature>
<accession>A0A9P7ULU5</accession>
<evidence type="ECO:0000313" key="2">
    <source>
        <dbReference type="EMBL" id="KAG7087257.1"/>
    </source>
</evidence>
<gene>
    <name evidence="2" type="ORF">E1B28_013238</name>
</gene>
<keyword evidence="3" id="KW-1185">Reference proteome</keyword>
<feature type="region of interest" description="Disordered" evidence="1">
    <location>
        <begin position="266"/>
        <end position="285"/>
    </location>
</feature>
<dbReference type="KEGG" id="more:E1B28_013238"/>
<evidence type="ECO:0000313" key="3">
    <source>
        <dbReference type="Proteomes" id="UP001049176"/>
    </source>
</evidence>
<protein>
    <submittedName>
        <fullName evidence="2">Uncharacterized protein</fullName>
    </submittedName>
</protein>